<sequence>MNRLQIRIHRQAWSEMIGHCLEAMPREACGLLFGYLSVAGIPVALNYVPIANAAANPLHSFELHPQELVRALYAAGGKHELIGIVHSHPRSAPYPSDRDLATLWHTTPSHWIVSLRDPSLPEVKAFAFRKRQQEHSGLEAISYEIVMD</sequence>
<dbReference type="InterPro" id="IPR028090">
    <property type="entry name" value="JAB_dom_prok"/>
</dbReference>
<evidence type="ECO:0000313" key="7">
    <source>
        <dbReference type="EMBL" id="PUA40978.1"/>
    </source>
</evidence>
<dbReference type="PANTHER" id="PTHR34858:SF1">
    <property type="entry name" value="CYSO-CYSTEINE PEPTIDASE"/>
    <property type="match status" value="1"/>
</dbReference>
<dbReference type="PANTHER" id="PTHR34858">
    <property type="entry name" value="CYSO-CYSTEINE PEPTIDASE"/>
    <property type="match status" value="1"/>
</dbReference>
<evidence type="ECO:0000256" key="4">
    <source>
        <dbReference type="ARBA" id="ARBA00022833"/>
    </source>
</evidence>
<dbReference type="PROSITE" id="PS50249">
    <property type="entry name" value="MPN"/>
    <property type="match status" value="1"/>
</dbReference>
<keyword evidence="4" id="KW-0862">Zinc</keyword>
<dbReference type="GO" id="GO:0008270">
    <property type="term" value="F:zinc ion binding"/>
    <property type="evidence" value="ECO:0007669"/>
    <property type="project" value="TreeGrafter"/>
</dbReference>
<evidence type="ECO:0000256" key="1">
    <source>
        <dbReference type="ARBA" id="ARBA00022670"/>
    </source>
</evidence>
<dbReference type="InterPro" id="IPR051929">
    <property type="entry name" value="VirAsm_ModProt"/>
</dbReference>
<evidence type="ECO:0000256" key="3">
    <source>
        <dbReference type="ARBA" id="ARBA00022801"/>
    </source>
</evidence>
<keyword evidence="2" id="KW-0479">Metal-binding</keyword>
<keyword evidence="5" id="KW-0482">Metalloprotease</keyword>
<protein>
    <recommendedName>
        <fullName evidence="6">MPN domain-containing protein</fullName>
    </recommendedName>
</protein>
<dbReference type="GO" id="GO:0008235">
    <property type="term" value="F:metalloexopeptidase activity"/>
    <property type="evidence" value="ECO:0007669"/>
    <property type="project" value="TreeGrafter"/>
</dbReference>
<evidence type="ECO:0000256" key="2">
    <source>
        <dbReference type="ARBA" id="ARBA00022723"/>
    </source>
</evidence>
<keyword evidence="1" id="KW-0645">Protease</keyword>
<evidence type="ECO:0000313" key="8">
    <source>
        <dbReference type="Proteomes" id="UP000244184"/>
    </source>
</evidence>
<proteinExistence type="predicted"/>
<dbReference type="Proteomes" id="UP000244184">
    <property type="component" value="Unassembled WGS sequence"/>
</dbReference>
<dbReference type="CDD" id="cd08070">
    <property type="entry name" value="MPN_like"/>
    <property type="match status" value="1"/>
</dbReference>
<evidence type="ECO:0000259" key="6">
    <source>
        <dbReference type="PROSITE" id="PS50249"/>
    </source>
</evidence>
<dbReference type="RefSeq" id="WP_108530030.1">
    <property type="nucleotide sequence ID" value="NZ_PYHP01000005.1"/>
</dbReference>
<organism evidence="7 8">
    <name type="scientific">Paenibacillus elgii</name>
    <dbReference type="NCBI Taxonomy" id="189691"/>
    <lineage>
        <taxon>Bacteria</taxon>
        <taxon>Bacillati</taxon>
        <taxon>Bacillota</taxon>
        <taxon>Bacilli</taxon>
        <taxon>Bacillales</taxon>
        <taxon>Paenibacillaceae</taxon>
        <taxon>Paenibacillus</taxon>
    </lineage>
</organism>
<name>A0A2T6G9Y9_9BACL</name>
<dbReference type="SMART" id="SM00232">
    <property type="entry name" value="JAB_MPN"/>
    <property type="match status" value="1"/>
</dbReference>
<dbReference type="GO" id="GO:0006508">
    <property type="term" value="P:proteolysis"/>
    <property type="evidence" value="ECO:0007669"/>
    <property type="project" value="UniProtKB-KW"/>
</dbReference>
<keyword evidence="3" id="KW-0378">Hydrolase</keyword>
<feature type="domain" description="MPN" evidence="6">
    <location>
        <begin position="6"/>
        <end position="137"/>
    </location>
</feature>
<evidence type="ECO:0000256" key="5">
    <source>
        <dbReference type="ARBA" id="ARBA00023049"/>
    </source>
</evidence>
<dbReference type="Pfam" id="PF14464">
    <property type="entry name" value="Prok-JAB"/>
    <property type="match status" value="1"/>
</dbReference>
<dbReference type="SUPFAM" id="SSF102712">
    <property type="entry name" value="JAB1/MPN domain"/>
    <property type="match status" value="1"/>
</dbReference>
<reference evidence="7 8" key="1">
    <citation type="submission" date="2018-03" db="EMBL/GenBank/DDBJ databases">
        <title>Genome sequence of Paenibacillus elgii strain AC13 an antimicrobial compound producing bacteria.</title>
        <authorList>
            <person name="Kurokawa A.S."/>
            <person name="Araujo J.F."/>
            <person name="Costa R.A."/>
            <person name="Ortega D.B."/>
            <person name="Pires A.S."/>
            <person name="Pappas G.J.Jr."/>
            <person name="Franco O.L."/>
            <person name="Barreto C."/>
            <person name="Magalhaes B.S."/>
            <person name="Kruger R.H."/>
        </authorList>
    </citation>
    <scope>NUCLEOTIDE SEQUENCE [LARGE SCALE GENOMIC DNA]</scope>
    <source>
        <strain evidence="7 8">AC13</strain>
    </source>
</reference>
<dbReference type="InterPro" id="IPR000555">
    <property type="entry name" value="JAMM/MPN+_dom"/>
</dbReference>
<dbReference type="InterPro" id="IPR037518">
    <property type="entry name" value="MPN"/>
</dbReference>
<accession>A0A2T6G9Y9</accession>
<gene>
    <name evidence="7" type="ORF">C8Z91_02045</name>
</gene>
<dbReference type="AlphaFoldDB" id="A0A2T6G9Y9"/>
<dbReference type="Gene3D" id="3.40.140.10">
    <property type="entry name" value="Cytidine Deaminase, domain 2"/>
    <property type="match status" value="1"/>
</dbReference>
<dbReference type="EMBL" id="PYHP01000005">
    <property type="protein sequence ID" value="PUA40978.1"/>
    <property type="molecule type" value="Genomic_DNA"/>
</dbReference>
<comment type="caution">
    <text evidence="7">The sequence shown here is derived from an EMBL/GenBank/DDBJ whole genome shotgun (WGS) entry which is preliminary data.</text>
</comment>